<feature type="compositionally biased region" description="Low complexity" evidence="1">
    <location>
        <begin position="551"/>
        <end position="560"/>
    </location>
</feature>
<name>A0ABQ9WAM2_SAGOE</name>
<reference evidence="2 3" key="1">
    <citation type="submission" date="2023-05" db="EMBL/GenBank/DDBJ databases">
        <title>B98-5 Cell Line De Novo Hybrid Assembly: An Optical Mapping Approach.</title>
        <authorList>
            <person name="Kananen K."/>
            <person name="Auerbach J.A."/>
            <person name="Kautto E."/>
            <person name="Blachly J.S."/>
        </authorList>
    </citation>
    <scope>NUCLEOTIDE SEQUENCE [LARGE SCALE GENOMIC DNA]</scope>
    <source>
        <strain evidence="2">B95-8</strain>
        <tissue evidence="2">Cell line</tissue>
    </source>
</reference>
<feature type="compositionally biased region" description="Polar residues" evidence="1">
    <location>
        <begin position="1"/>
        <end position="10"/>
    </location>
</feature>
<feature type="compositionally biased region" description="Basic residues" evidence="1">
    <location>
        <begin position="23"/>
        <end position="36"/>
    </location>
</feature>
<sequence>MGRSQVSSQGPEDARGAQSRRSCLARRGQRCRRRRARESATAPPPGPAGRPPVAPPTPLQTVGGPRARTPQNVTSEVPEPRRQSKIQTRHFRQISEALPGRSSWNQDAVMGCGPRRSRSEPEPPTFSQEAQAGGRPLYPGPGSPVGAPRPRAGLQTLGPGLGGAERGPRLLMGVRGSALKCSGEHVGRVCRALRSEVIAEESAPRVSGHPGTGRGGLRGAPPTPPAQPGTPRSPRPQEQPAPPQRRPLVLPHPHLPLLPPRSSPPQPRLCPGPPRPSPALRSSLPAPYSDPRPGPPPARVLPRPSPRPGPPPPLPPPGSSPAPPPARVLPPPLPPPGSSPPPLASAPPPRPRPRRKDSSAGEPGGELGTRLSLSVRASLPAWSPPSARGSPGGWRGVRAPPAAAVPTWAPHPLEETSGTPAPSRCCRIDPYGFERPEDFDAAAYEEFLSGYLVTLTRRAAKWSRLLQGGGVPRGRADGGREREGGSGRVGRPRGPAFPLRGGAEGDRPSQQGSKLDSTLVTCPPLQSPRPGPPASVSTRPGPRPPPPGPRRLPAGTLRLG</sequence>
<feature type="compositionally biased region" description="Pro residues" evidence="1">
    <location>
        <begin position="42"/>
        <end position="58"/>
    </location>
</feature>
<feature type="compositionally biased region" description="Pro residues" evidence="1">
    <location>
        <begin position="541"/>
        <end position="550"/>
    </location>
</feature>
<feature type="compositionally biased region" description="Pro residues" evidence="1">
    <location>
        <begin position="221"/>
        <end position="245"/>
    </location>
</feature>
<evidence type="ECO:0000313" key="2">
    <source>
        <dbReference type="EMBL" id="KAK2118676.1"/>
    </source>
</evidence>
<comment type="caution">
    <text evidence="2">The sequence shown here is derived from an EMBL/GenBank/DDBJ whole genome shotgun (WGS) entry which is preliminary data.</text>
</comment>
<feature type="region of interest" description="Disordered" evidence="1">
    <location>
        <begin position="1"/>
        <end position="165"/>
    </location>
</feature>
<feature type="region of interest" description="Disordered" evidence="1">
    <location>
        <begin position="462"/>
        <end position="560"/>
    </location>
</feature>
<evidence type="ECO:0000256" key="1">
    <source>
        <dbReference type="SAM" id="MobiDB-lite"/>
    </source>
</evidence>
<feature type="compositionally biased region" description="Low complexity" evidence="1">
    <location>
        <begin position="396"/>
        <end position="410"/>
    </location>
</feature>
<dbReference type="Proteomes" id="UP001266305">
    <property type="component" value="Unassembled WGS sequence"/>
</dbReference>
<feature type="compositionally biased region" description="Basic residues" evidence="1">
    <location>
        <begin position="83"/>
        <end position="92"/>
    </location>
</feature>
<evidence type="ECO:0000313" key="3">
    <source>
        <dbReference type="Proteomes" id="UP001266305"/>
    </source>
</evidence>
<gene>
    <name evidence="2" type="ORF">P7K49_000062</name>
</gene>
<proteinExistence type="predicted"/>
<organism evidence="2 3">
    <name type="scientific">Saguinus oedipus</name>
    <name type="common">Cotton-top tamarin</name>
    <name type="synonym">Oedipomidas oedipus</name>
    <dbReference type="NCBI Taxonomy" id="9490"/>
    <lineage>
        <taxon>Eukaryota</taxon>
        <taxon>Metazoa</taxon>
        <taxon>Chordata</taxon>
        <taxon>Craniata</taxon>
        <taxon>Vertebrata</taxon>
        <taxon>Euteleostomi</taxon>
        <taxon>Mammalia</taxon>
        <taxon>Eutheria</taxon>
        <taxon>Euarchontoglires</taxon>
        <taxon>Primates</taxon>
        <taxon>Haplorrhini</taxon>
        <taxon>Platyrrhini</taxon>
        <taxon>Cebidae</taxon>
        <taxon>Callitrichinae</taxon>
        <taxon>Saguinus</taxon>
    </lineage>
</organism>
<keyword evidence="3" id="KW-1185">Reference proteome</keyword>
<feature type="compositionally biased region" description="Low complexity" evidence="1">
    <location>
        <begin position="278"/>
        <end position="287"/>
    </location>
</feature>
<feature type="compositionally biased region" description="Pro residues" evidence="1">
    <location>
        <begin position="288"/>
        <end position="350"/>
    </location>
</feature>
<accession>A0ABQ9WAM2</accession>
<dbReference type="EMBL" id="JASSZA010000001">
    <property type="protein sequence ID" value="KAK2118676.1"/>
    <property type="molecule type" value="Genomic_DNA"/>
</dbReference>
<feature type="compositionally biased region" description="Polar residues" evidence="1">
    <location>
        <begin position="508"/>
        <end position="520"/>
    </location>
</feature>
<feature type="compositionally biased region" description="Pro residues" evidence="1">
    <location>
        <begin position="253"/>
        <end position="277"/>
    </location>
</feature>
<feature type="region of interest" description="Disordered" evidence="1">
    <location>
        <begin position="196"/>
        <end position="425"/>
    </location>
</feature>
<protein>
    <recommendedName>
        <fullName evidence="4">Basic proline-rich protein-like</fullName>
    </recommendedName>
</protein>
<evidence type="ECO:0008006" key="4">
    <source>
        <dbReference type="Google" id="ProtNLM"/>
    </source>
</evidence>
<feature type="compositionally biased region" description="Basic and acidic residues" evidence="1">
    <location>
        <begin position="474"/>
        <end position="485"/>
    </location>
</feature>